<proteinExistence type="predicted"/>
<dbReference type="OrthoDB" id="7393128at2759"/>
<dbReference type="AlphaFoldDB" id="A0A8J9VC04"/>
<feature type="non-terminal residue" evidence="3">
    <location>
        <position position="89"/>
    </location>
</feature>
<evidence type="ECO:0000313" key="3">
    <source>
        <dbReference type="EMBL" id="CAH0719743.1"/>
    </source>
</evidence>
<keyword evidence="2" id="KW-1133">Transmembrane helix</keyword>
<protein>
    <submittedName>
        <fullName evidence="3">Uncharacterized protein</fullName>
    </submittedName>
</protein>
<evidence type="ECO:0000256" key="2">
    <source>
        <dbReference type="SAM" id="Phobius"/>
    </source>
</evidence>
<gene>
    <name evidence="3" type="ORF">BINO364_LOCUS6046</name>
</gene>
<feature type="region of interest" description="Disordered" evidence="1">
    <location>
        <begin position="1"/>
        <end position="21"/>
    </location>
</feature>
<organism evidence="3 4">
    <name type="scientific">Brenthis ino</name>
    <name type="common">lesser marbled fritillary</name>
    <dbReference type="NCBI Taxonomy" id="405034"/>
    <lineage>
        <taxon>Eukaryota</taxon>
        <taxon>Metazoa</taxon>
        <taxon>Ecdysozoa</taxon>
        <taxon>Arthropoda</taxon>
        <taxon>Hexapoda</taxon>
        <taxon>Insecta</taxon>
        <taxon>Pterygota</taxon>
        <taxon>Neoptera</taxon>
        <taxon>Endopterygota</taxon>
        <taxon>Lepidoptera</taxon>
        <taxon>Glossata</taxon>
        <taxon>Ditrysia</taxon>
        <taxon>Papilionoidea</taxon>
        <taxon>Nymphalidae</taxon>
        <taxon>Heliconiinae</taxon>
        <taxon>Argynnini</taxon>
        <taxon>Brenthis</taxon>
    </lineage>
</organism>
<keyword evidence="2" id="KW-0812">Transmembrane</keyword>
<reference evidence="3" key="1">
    <citation type="submission" date="2021-12" db="EMBL/GenBank/DDBJ databases">
        <authorList>
            <person name="Martin H S."/>
        </authorList>
    </citation>
    <scope>NUCLEOTIDE SEQUENCE</scope>
</reference>
<sequence length="89" mass="9754">MTGSESKSPEPREQSVEQKCGEVNSDSVMRELGQAGRFHLRMYVLVALVAVQVGMLHTTYIFLAGSIPYSYGMESVRCCNSLAIVKGHS</sequence>
<dbReference type="Proteomes" id="UP000838878">
    <property type="component" value="Chromosome 14"/>
</dbReference>
<keyword evidence="2" id="KW-0472">Membrane</keyword>
<feature type="transmembrane region" description="Helical" evidence="2">
    <location>
        <begin position="40"/>
        <end position="63"/>
    </location>
</feature>
<keyword evidence="4" id="KW-1185">Reference proteome</keyword>
<feature type="compositionally biased region" description="Basic and acidic residues" evidence="1">
    <location>
        <begin position="7"/>
        <end position="20"/>
    </location>
</feature>
<name>A0A8J9VC04_9NEOP</name>
<evidence type="ECO:0000313" key="4">
    <source>
        <dbReference type="Proteomes" id="UP000838878"/>
    </source>
</evidence>
<dbReference type="EMBL" id="OV170234">
    <property type="protein sequence ID" value="CAH0719743.1"/>
    <property type="molecule type" value="Genomic_DNA"/>
</dbReference>
<accession>A0A8J9VC04</accession>
<evidence type="ECO:0000256" key="1">
    <source>
        <dbReference type="SAM" id="MobiDB-lite"/>
    </source>
</evidence>